<dbReference type="GO" id="GO:0006270">
    <property type="term" value="P:DNA replication initiation"/>
    <property type="evidence" value="ECO:0007669"/>
    <property type="project" value="InterPro"/>
</dbReference>
<dbReference type="Pfam" id="PF01051">
    <property type="entry name" value="Rep3_N"/>
    <property type="match status" value="1"/>
</dbReference>
<gene>
    <name evidence="3" type="ORF">THSYN_29245</name>
</gene>
<evidence type="ECO:0000313" key="4">
    <source>
        <dbReference type="Proteomes" id="UP000232638"/>
    </source>
</evidence>
<geneLocation type="plasmid" evidence="4">
    <name>pts417</name>
</geneLocation>
<dbReference type="InterPro" id="IPR000525">
    <property type="entry name" value="Initiator_Rep_WH1"/>
</dbReference>
<keyword evidence="4" id="KW-1185">Reference proteome</keyword>
<evidence type="ECO:0000259" key="2">
    <source>
        <dbReference type="Pfam" id="PF01051"/>
    </source>
</evidence>
<dbReference type="KEGG" id="tsy:THSYN_29245"/>
<proteinExistence type="inferred from homology"/>
<dbReference type="AlphaFoldDB" id="A0A2K8UHL4"/>
<protein>
    <recommendedName>
        <fullName evidence="2">Initiator Rep protein WH1 domain-containing protein</fullName>
    </recommendedName>
</protein>
<dbReference type="OrthoDB" id="9122127at2"/>
<dbReference type="Proteomes" id="UP000232638">
    <property type="component" value="Plasmid pTs417"/>
</dbReference>
<comment type="similarity">
    <text evidence="1">Belongs to the initiator RepB protein family.</text>
</comment>
<reference evidence="3 4" key="1">
    <citation type="submission" date="2017-03" db="EMBL/GenBank/DDBJ databases">
        <title>Complete genome sequence of Candidatus 'Thiodictyon syntrophicum' sp. nov. strain Cad16T, a photolithoautotroph purple sulfur bacterium isolated from an alpine meromictic lake.</title>
        <authorList>
            <person name="Luedin S.M."/>
            <person name="Pothier J.F."/>
            <person name="Danza F."/>
            <person name="Storelli N."/>
            <person name="Wittwer M."/>
            <person name="Tonolla M."/>
        </authorList>
    </citation>
    <scope>NUCLEOTIDE SEQUENCE [LARGE SCALE GENOMIC DNA]</scope>
    <source>
        <strain evidence="3 4">Cad16T</strain>
        <plasmid evidence="4">Plasmid pts417</plasmid>
    </source>
</reference>
<keyword evidence="3" id="KW-0614">Plasmid</keyword>
<dbReference type="Pfam" id="PF21205">
    <property type="entry name" value="Rep3_C"/>
    <property type="match status" value="1"/>
</dbReference>
<dbReference type="RefSeq" id="WP_100922682.1">
    <property type="nucleotide sequence ID" value="NZ_CP020371.1"/>
</dbReference>
<dbReference type="Gene3D" id="1.10.10.10">
    <property type="entry name" value="Winged helix-like DNA-binding domain superfamily/Winged helix DNA-binding domain"/>
    <property type="match status" value="2"/>
</dbReference>
<sequence length="456" mass="52617">MPSTFWDTLQASWTTDDRRPTMRDLATNTEQLLKPTATIHVGNRLSLIERKVFNAIIWHSQKNRFTRNSNSMSVGLLMSLIGLERSKNMDVIKDALEKLTTNPIIWNTLKKDRTTDWGICTFLAGAELSGGQLRYVLNPLLVEKVKNPTLFAKIQLLVQTQFSSKYSLALYEFLLDEVCRAGSPKTHRVQVPLDTVRYVLQFDGIYKHLNNDVLKPCVLEINKNSDISVGYQGIKKGRAVADLLFMVERTAMQMPLAGLMVLEGAAESTIEDPRPPDLLVATLVEKGVAESKARMLVETYDEERIRENCAHVEREHEAGKVKNLCAYLIRAIEEDYRPKKPQNEAAQACGRERRQQAPDELASEWNRYRERRVRERFLELEPQDQEAHRTAFVERLGDLNPLIHKYYKKEGFKSRMVEAQFFVDLREQLLASPEELSCDAYQEWRRSSEVRSRERL</sequence>
<name>A0A2K8UHL4_9GAMM</name>
<dbReference type="SUPFAM" id="SSF46785">
    <property type="entry name" value="Winged helix' DNA-binding domain"/>
    <property type="match status" value="1"/>
</dbReference>
<dbReference type="GO" id="GO:0003887">
    <property type="term" value="F:DNA-directed DNA polymerase activity"/>
    <property type="evidence" value="ECO:0007669"/>
    <property type="project" value="InterPro"/>
</dbReference>
<feature type="domain" description="Initiator Rep protein WH1" evidence="2">
    <location>
        <begin position="36"/>
        <end position="174"/>
    </location>
</feature>
<accession>A0A2K8UHL4</accession>
<organism evidence="3 4">
    <name type="scientific">Candidatus Thiodictyon syntrophicum</name>
    <dbReference type="NCBI Taxonomy" id="1166950"/>
    <lineage>
        <taxon>Bacteria</taxon>
        <taxon>Pseudomonadati</taxon>
        <taxon>Pseudomonadota</taxon>
        <taxon>Gammaproteobacteria</taxon>
        <taxon>Chromatiales</taxon>
        <taxon>Chromatiaceae</taxon>
        <taxon>Thiodictyon</taxon>
    </lineage>
</organism>
<evidence type="ECO:0000256" key="1">
    <source>
        <dbReference type="ARBA" id="ARBA00038283"/>
    </source>
</evidence>
<evidence type="ECO:0000313" key="3">
    <source>
        <dbReference type="EMBL" id="AUB85027.1"/>
    </source>
</evidence>
<dbReference type="EMBL" id="CP020371">
    <property type="protein sequence ID" value="AUB85027.1"/>
    <property type="molecule type" value="Genomic_DNA"/>
</dbReference>
<dbReference type="InterPro" id="IPR036390">
    <property type="entry name" value="WH_DNA-bd_sf"/>
</dbReference>
<dbReference type="InterPro" id="IPR036388">
    <property type="entry name" value="WH-like_DNA-bd_sf"/>
</dbReference>